<gene>
    <name evidence="7" type="ORF">METZ01_LOCUS225561</name>
</gene>
<keyword evidence="5" id="KW-0560">Oxidoreductase</keyword>
<feature type="domain" description="Nitroreductase" evidence="6">
    <location>
        <begin position="21"/>
        <end position="189"/>
    </location>
</feature>
<dbReference type="EMBL" id="UINC01054696">
    <property type="protein sequence ID" value="SVB72707.1"/>
    <property type="molecule type" value="Genomic_DNA"/>
</dbReference>
<dbReference type="InterPro" id="IPR029479">
    <property type="entry name" value="Nitroreductase"/>
</dbReference>
<reference evidence="7" key="1">
    <citation type="submission" date="2018-05" db="EMBL/GenBank/DDBJ databases">
        <authorList>
            <person name="Lanie J.A."/>
            <person name="Ng W.-L."/>
            <person name="Kazmierczak K.M."/>
            <person name="Andrzejewski T.M."/>
            <person name="Davidsen T.M."/>
            <person name="Wayne K.J."/>
            <person name="Tettelin H."/>
            <person name="Glass J.I."/>
            <person name="Rusch D."/>
            <person name="Podicherti R."/>
            <person name="Tsui H.-C.T."/>
            <person name="Winkler M.E."/>
        </authorList>
    </citation>
    <scope>NUCLEOTIDE SEQUENCE</scope>
</reference>
<dbReference type="AlphaFoldDB" id="A0A382GDM4"/>
<evidence type="ECO:0000256" key="2">
    <source>
        <dbReference type="ARBA" id="ARBA00007118"/>
    </source>
</evidence>
<keyword evidence="4" id="KW-0288">FMN</keyword>
<evidence type="ECO:0000256" key="4">
    <source>
        <dbReference type="ARBA" id="ARBA00022643"/>
    </source>
</evidence>
<dbReference type="Gene3D" id="3.40.109.10">
    <property type="entry name" value="NADH Oxidase"/>
    <property type="match status" value="1"/>
</dbReference>
<comment type="similarity">
    <text evidence="2">Belongs to the nitroreductase family.</text>
</comment>
<evidence type="ECO:0000256" key="3">
    <source>
        <dbReference type="ARBA" id="ARBA00022630"/>
    </source>
</evidence>
<evidence type="ECO:0000259" key="6">
    <source>
        <dbReference type="Pfam" id="PF00881"/>
    </source>
</evidence>
<evidence type="ECO:0000256" key="5">
    <source>
        <dbReference type="ARBA" id="ARBA00023002"/>
    </source>
</evidence>
<comment type="cofactor">
    <cofactor evidence="1">
        <name>FMN</name>
        <dbReference type="ChEBI" id="CHEBI:58210"/>
    </cofactor>
</comment>
<sequence>MAHGSFNKMLRETIHESQKCQRNWDLSKDIPQEDKDLIVEAATNSPSKQNLNYFNLHVIEDRDMIEKIHSHTEGFGPIYKTYDANKTPHERAKDGRAHFEEGDGEGTWYTNPQVLGQMLLAFTKNEPTQVREEDDDYEEDRAMAIGISAGYVNVIATQMGYSTGCCKCMDSQAVKDILGESPVLLMGVGVADTKRDRREHHSDSTFVFPSLKRNKQISVNYV</sequence>
<evidence type="ECO:0000313" key="7">
    <source>
        <dbReference type="EMBL" id="SVB72707.1"/>
    </source>
</evidence>
<dbReference type="GO" id="GO:0016491">
    <property type="term" value="F:oxidoreductase activity"/>
    <property type="evidence" value="ECO:0007669"/>
    <property type="project" value="UniProtKB-KW"/>
</dbReference>
<protein>
    <recommendedName>
        <fullName evidence="6">Nitroreductase domain-containing protein</fullName>
    </recommendedName>
</protein>
<dbReference type="SUPFAM" id="SSF55469">
    <property type="entry name" value="FMN-dependent nitroreductase-like"/>
    <property type="match status" value="1"/>
</dbReference>
<name>A0A382GDM4_9ZZZZ</name>
<organism evidence="7">
    <name type="scientific">marine metagenome</name>
    <dbReference type="NCBI Taxonomy" id="408172"/>
    <lineage>
        <taxon>unclassified sequences</taxon>
        <taxon>metagenomes</taxon>
        <taxon>ecological metagenomes</taxon>
    </lineage>
</organism>
<evidence type="ECO:0000256" key="1">
    <source>
        <dbReference type="ARBA" id="ARBA00001917"/>
    </source>
</evidence>
<dbReference type="InterPro" id="IPR000415">
    <property type="entry name" value="Nitroreductase-like"/>
</dbReference>
<accession>A0A382GDM4</accession>
<dbReference type="Pfam" id="PF00881">
    <property type="entry name" value="Nitroreductase"/>
    <property type="match status" value="1"/>
</dbReference>
<dbReference type="PANTHER" id="PTHR43673">
    <property type="entry name" value="NAD(P)H NITROREDUCTASE YDGI-RELATED"/>
    <property type="match status" value="1"/>
</dbReference>
<dbReference type="PANTHER" id="PTHR43673:SF2">
    <property type="entry name" value="NITROREDUCTASE"/>
    <property type="match status" value="1"/>
</dbReference>
<proteinExistence type="inferred from homology"/>
<keyword evidence="3" id="KW-0285">Flavoprotein</keyword>